<dbReference type="InterPro" id="IPR010769">
    <property type="entry name" value="rRNA_MeTrfase_GmN_bac"/>
</dbReference>
<proteinExistence type="inferred from homology"/>
<evidence type="ECO:0000256" key="5">
    <source>
        <dbReference type="ARBA" id="ARBA00022552"/>
    </source>
</evidence>
<dbReference type="Gene3D" id="3.40.50.150">
    <property type="entry name" value="Vaccinia Virus protein VP39"/>
    <property type="match status" value="1"/>
</dbReference>
<dbReference type="SUPFAM" id="SSF53335">
    <property type="entry name" value="S-adenosyl-L-methionine-dependent methyltransferases"/>
    <property type="match status" value="2"/>
</dbReference>
<comment type="similarity">
    <text evidence="2">Belongs to the methyltransferase superfamily. Aminoglycoside resistance family.</text>
</comment>
<evidence type="ECO:0000313" key="12">
    <source>
        <dbReference type="Proteomes" id="UP001254165"/>
    </source>
</evidence>
<evidence type="ECO:0000256" key="7">
    <source>
        <dbReference type="ARBA" id="ARBA00022679"/>
    </source>
</evidence>
<evidence type="ECO:0000313" key="11">
    <source>
        <dbReference type="EMBL" id="MDT8897796.1"/>
    </source>
</evidence>
<dbReference type="InterPro" id="IPR025981">
    <property type="entry name" value="rRNA_MeTrfase"/>
</dbReference>
<organism evidence="11 12">
    <name type="scientific">Thermanaerothrix solaris</name>
    <dbReference type="NCBI Taxonomy" id="3058434"/>
    <lineage>
        <taxon>Bacteria</taxon>
        <taxon>Bacillati</taxon>
        <taxon>Chloroflexota</taxon>
        <taxon>Anaerolineae</taxon>
        <taxon>Anaerolineales</taxon>
        <taxon>Anaerolineaceae</taxon>
        <taxon>Thermanaerothrix</taxon>
    </lineage>
</organism>
<comment type="caution">
    <text evidence="11">The sequence shown here is derived from an EMBL/GenBank/DDBJ whole genome shotgun (WGS) entry which is preliminary data.</text>
</comment>
<keyword evidence="12" id="KW-1185">Reference proteome</keyword>
<keyword evidence="8" id="KW-0949">S-adenosyl-L-methionine</keyword>
<evidence type="ECO:0000256" key="10">
    <source>
        <dbReference type="ARBA" id="ARBA00033062"/>
    </source>
</evidence>
<evidence type="ECO:0000256" key="6">
    <source>
        <dbReference type="ARBA" id="ARBA00022603"/>
    </source>
</evidence>
<sequence>MKPVQEEQRWVAQFVQWARHSPKYRALDLPETLLTDIMTHALKRYTKPAQALAAARRILHQVVAPYLGDPDYIQAVQALENAARQGEEAVRQVCWHLLQQHASTRERLPFLEAFYQRLFGVTGVPATILDLACGLNPLAWPWMGLPREIRYLAFDIHNPRVQLIRRFFELMGIHGQAFHRDILVEPPRDQAEVAFFFKEIHRFEERQPGCARPFLQAIPARWLLISLPTRSLSQKRDLLPIHRRLMNRILDGLGWNVQEVLFENEVVFCVDKG</sequence>
<evidence type="ECO:0000256" key="8">
    <source>
        <dbReference type="ARBA" id="ARBA00022691"/>
    </source>
</evidence>
<keyword evidence="7" id="KW-0808">Transferase</keyword>
<evidence type="ECO:0000256" key="4">
    <source>
        <dbReference type="ARBA" id="ARBA00015154"/>
    </source>
</evidence>
<dbReference type="EC" id="2.1.1.179" evidence="3"/>
<evidence type="ECO:0000256" key="1">
    <source>
        <dbReference type="ARBA" id="ARBA00001643"/>
    </source>
</evidence>
<accession>A0ABU3NLS1</accession>
<keyword evidence="9" id="KW-0046">Antibiotic resistance</keyword>
<dbReference type="Pfam" id="PF07091">
    <property type="entry name" value="FmrO"/>
    <property type="match status" value="1"/>
</dbReference>
<evidence type="ECO:0000256" key="3">
    <source>
        <dbReference type="ARBA" id="ARBA00012300"/>
    </source>
</evidence>
<dbReference type="InterPro" id="IPR029063">
    <property type="entry name" value="SAM-dependent_MTases_sf"/>
</dbReference>
<protein>
    <recommendedName>
        <fullName evidence="4">16S rRNA (guanine(1405)-N(7))-methyltransferase</fullName>
        <ecNumber evidence="3">2.1.1.179</ecNumber>
    </recommendedName>
    <alternativeName>
        <fullName evidence="10">16S rRNA m7G1405 methyltransferase</fullName>
    </alternativeName>
</protein>
<evidence type="ECO:0000256" key="9">
    <source>
        <dbReference type="ARBA" id="ARBA00023251"/>
    </source>
</evidence>
<dbReference type="Gene3D" id="1.10.8.10">
    <property type="entry name" value="DNA helicase RuvA subunit, C-terminal domain"/>
    <property type="match status" value="1"/>
</dbReference>
<keyword evidence="5" id="KW-0698">rRNA processing</keyword>
<evidence type="ECO:0000256" key="2">
    <source>
        <dbReference type="ARBA" id="ARBA00005487"/>
    </source>
</evidence>
<gene>
    <name evidence="11" type="ORF">QYE77_05910</name>
</gene>
<name>A0ABU3NLS1_9CHLR</name>
<dbReference type="RefSeq" id="WP_315624451.1">
    <property type="nucleotide sequence ID" value="NZ_JAUHMF010000001.1"/>
</dbReference>
<dbReference type="Proteomes" id="UP001254165">
    <property type="component" value="Unassembled WGS sequence"/>
</dbReference>
<reference evidence="11 12" key="1">
    <citation type="submission" date="2023-07" db="EMBL/GenBank/DDBJ databases">
        <title>Novel species of Thermanaerothrix with wide hydrolytic capabilities.</title>
        <authorList>
            <person name="Zayulina K.S."/>
            <person name="Podosokorskaya O.A."/>
            <person name="Elcheninov A.G."/>
        </authorList>
    </citation>
    <scope>NUCLEOTIDE SEQUENCE [LARGE SCALE GENOMIC DNA]</scope>
    <source>
        <strain evidence="11 12">4228-RoL</strain>
    </source>
</reference>
<dbReference type="PIRSF" id="PIRSF015852">
    <property type="entry name" value="RRNA_mtase_Grm"/>
    <property type="match status" value="1"/>
</dbReference>
<dbReference type="EMBL" id="JAUHMF010000001">
    <property type="protein sequence ID" value="MDT8897796.1"/>
    <property type="molecule type" value="Genomic_DNA"/>
</dbReference>
<keyword evidence="6" id="KW-0489">Methyltransferase</keyword>
<comment type="catalytic activity">
    <reaction evidence="1">
        <text>guanosine(1405) in 16S rRNA + S-adenosyl-L-methionine = N(7)-methylguanosine(1405) in 16S rRNA + S-adenosyl-L-homocysteine</text>
        <dbReference type="Rhea" id="RHEA:42772"/>
        <dbReference type="Rhea" id="RHEA-COMP:10225"/>
        <dbReference type="Rhea" id="RHEA-COMP:10226"/>
        <dbReference type="ChEBI" id="CHEBI:57856"/>
        <dbReference type="ChEBI" id="CHEBI:59789"/>
        <dbReference type="ChEBI" id="CHEBI:74269"/>
        <dbReference type="ChEBI" id="CHEBI:74480"/>
        <dbReference type="EC" id="2.1.1.179"/>
    </reaction>
</comment>